<feature type="signal peptide" evidence="4">
    <location>
        <begin position="1"/>
        <end position="28"/>
    </location>
</feature>
<feature type="compositionally biased region" description="Polar residues" evidence="3">
    <location>
        <begin position="110"/>
        <end position="123"/>
    </location>
</feature>
<dbReference type="InterPro" id="IPR018392">
    <property type="entry name" value="LysM"/>
</dbReference>
<feature type="compositionally biased region" description="Acidic residues" evidence="3">
    <location>
        <begin position="124"/>
        <end position="134"/>
    </location>
</feature>
<name>A0ABP6LR69_9MICC</name>
<dbReference type="RefSeq" id="WP_344685625.1">
    <property type="nucleotide sequence ID" value="NZ_BAAAVT010000004.1"/>
</dbReference>
<keyword evidence="7" id="KW-1185">Reference proteome</keyword>
<dbReference type="Pfam" id="PF06737">
    <property type="entry name" value="Transglycosylas"/>
    <property type="match status" value="1"/>
</dbReference>
<dbReference type="PROSITE" id="PS51782">
    <property type="entry name" value="LYSM"/>
    <property type="match status" value="1"/>
</dbReference>
<protein>
    <recommendedName>
        <fullName evidence="5">LysM domain-containing protein</fullName>
    </recommendedName>
</protein>
<evidence type="ECO:0000256" key="1">
    <source>
        <dbReference type="ARBA" id="ARBA00010830"/>
    </source>
</evidence>
<evidence type="ECO:0000259" key="5">
    <source>
        <dbReference type="PROSITE" id="PS51782"/>
    </source>
</evidence>
<dbReference type="SMART" id="SM00257">
    <property type="entry name" value="LysM"/>
    <property type="match status" value="1"/>
</dbReference>
<comment type="caution">
    <text evidence="6">The sequence shown here is derived from an EMBL/GenBank/DDBJ whole genome shotgun (WGS) entry which is preliminary data.</text>
</comment>
<dbReference type="InterPro" id="IPR052196">
    <property type="entry name" value="Bact_Kbp"/>
</dbReference>
<dbReference type="CDD" id="cd13925">
    <property type="entry name" value="RPF"/>
    <property type="match status" value="1"/>
</dbReference>
<feature type="compositionally biased region" description="Low complexity" evidence="3">
    <location>
        <begin position="150"/>
        <end position="210"/>
    </location>
</feature>
<dbReference type="CDD" id="cd00118">
    <property type="entry name" value="LysM"/>
    <property type="match status" value="1"/>
</dbReference>
<dbReference type="Pfam" id="PF01476">
    <property type="entry name" value="LysM"/>
    <property type="match status" value="1"/>
</dbReference>
<dbReference type="PANTHER" id="PTHR34700">
    <property type="entry name" value="POTASSIUM BINDING PROTEIN KBP"/>
    <property type="match status" value="1"/>
</dbReference>
<dbReference type="InterPro" id="IPR023346">
    <property type="entry name" value="Lysozyme-like_dom_sf"/>
</dbReference>
<dbReference type="SUPFAM" id="SSF53955">
    <property type="entry name" value="Lysozyme-like"/>
    <property type="match status" value="1"/>
</dbReference>
<dbReference type="EMBL" id="BAAAVT010000004">
    <property type="protein sequence ID" value="GAA3056997.1"/>
    <property type="molecule type" value="Genomic_DNA"/>
</dbReference>
<evidence type="ECO:0000313" key="7">
    <source>
        <dbReference type="Proteomes" id="UP001500236"/>
    </source>
</evidence>
<evidence type="ECO:0000256" key="4">
    <source>
        <dbReference type="SAM" id="SignalP"/>
    </source>
</evidence>
<keyword evidence="4" id="KW-0732">Signal</keyword>
<gene>
    <name evidence="6" type="ORF">GCM10010529_08560</name>
</gene>
<organism evidence="6 7">
    <name type="scientific">Nesterenkonia aethiopica</name>
    <dbReference type="NCBI Taxonomy" id="269144"/>
    <lineage>
        <taxon>Bacteria</taxon>
        <taxon>Bacillati</taxon>
        <taxon>Actinomycetota</taxon>
        <taxon>Actinomycetes</taxon>
        <taxon>Micrococcales</taxon>
        <taxon>Micrococcaceae</taxon>
        <taxon>Nesterenkonia</taxon>
    </lineage>
</organism>
<dbReference type="PANTHER" id="PTHR34700:SF4">
    <property type="entry name" value="PHAGE-LIKE ELEMENT PBSX PROTEIN XKDP"/>
    <property type="match status" value="1"/>
</dbReference>
<dbReference type="InterPro" id="IPR010618">
    <property type="entry name" value="RPF"/>
</dbReference>
<feature type="region of interest" description="Disordered" evidence="3">
    <location>
        <begin position="110"/>
        <end position="219"/>
    </location>
</feature>
<dbReference type="Gene3D" id="3.10.350.10">
    <property type="entry name" value="LysM domain"/>
    <property type="match status" value="1"/>
</dbReference>
<evidence type="ECO:0000256" key="3">
    <source>
        <dbReference type="SAM" id="MobiDB-lite"/>
    </source>
</evidence>
<keyword evidence="2" id="KW-0378">Hydrolase</keyword>
<dbReference type="Proteomes" id="UP001500236">
    <property type="component" value="Unassembled WGS sequence"/>
</dbReference>
<feature type="chain" id="PRO_5046928365" description="LysM domain-containing protein" evidence="4">
    <location>
        <begin position="29"/>
        <end position="269"/>
    </location>
</feature>
<evidence type="ECO:0000313" key="6">
    <source>
        <dbReference type="EMBL" id="GAA3056997.1"/>
    </source>
</evidence>
<sequence length="269" mass="28057">MQTTKTFKKIVGGGLAAATLAGVGVAAAAPAANASGVWDQLAQCESGGNWSINTGNGYYGGLQFSLQSWQAVGGSGYPHQASKQEQIHRAEKLQAIQGWGAWPACTASLGISGNPGTSTSSDAGSDEAPAEETQQEAPQQEEAPAEETQQEAPQQEEAPAQETQQEAPQQEEAPAQETQQEAPQQEEAPAQEEAPVQEEAPAPSSPSAQPNTAVEVSDETYTIEAGDSLSSIADALGIDDWQDLWGANVDGIDDPNLIFVGQELKLPVF</sequence>
<dbReference type="SUPFAM" id="SSF54106">
    <property type="entry name" value="LysM domain"/>
    <property type="match status" value="1"/>
</dbReference>
<evidence type="ECO:0000256" key="2">
    <source>
        <dbReference type="ARBA" id="ARBA00022801"/>
    </source>
</evidence>
<accession>A0ABP6LR69</accession>
<proteinExistence type="inferred from homology"/>
<dbReference type="Gene3D" id="1.10.530.10">
    <property type="match status" value="1"/>
</dbReference>
<comment type="similarity">
    <text evidence="1">Belongs to the transglycosylase family. Rpf subfamily.</text>
</comment>
<feature type="domain" description="LysM" evidence="5">
    <location>
        <begin position="219"/>
        <end position="266"/>
    </location>
</feature>
<reference evidence="7" key="1">
    <citation type="journal article" date="2019" name="Int. J. Syst. Evol. Microbiol.">
        <title>The Global Catalogue of Microorganisms (GCM) 10K type strain sequencing project: providing services to taxonomists for standard genome sequencing and annotation.</title>
        <authorList>
            <consortium name="The Broad Institute Genomics Platform"/>
            <consortium name="The Broad Institute Genome Sequencing Center for Infectious Disease"/>
            <person name="Wu L."/>
            <person name="Ma J."/>
        </authorList>
    </citation>
    <scope>NUCLEOTIDE SEQUENCE [LARGE SCALE GENOMIC DNA]</scope>
    <source>
        <strain evidence="7">JCM 14309</strain>
    </source>
</reference>
<dbReference type="InterPro" id="IPR036779">
    <property type="entry name" value="LysM_dom_sf"/>
</dbReference>